<accession>A0ABR3GF70</accession>
<evidence type="ECO:0000313" key="4">
    <source>
        <dbReference type="Proteomes" id="UP001447188"/>
    </source>
</evidence>
<feature type="compositionally biased region" description="Polar residues" evidence="1">
    <location>
        <begin position="191"/>
        <end position="202"/>
    </location>
</feature>
<evidence type="ECO:0000256" key="2">
    <source>
        <dbReference type="SAM" id="Phobius"/>
    </source>
</evidence>
<feature type="compositionally biased region" description="Low complexity" evidence="1">
    <location>
        <begin position="9"/>
        <end position="23"/>
    </location>
</feature>
<feature type="compositionally biased region" description="Polar residues" evidence="1">
    <location>
        <begin position="39"/>
        <end position="48"/>
    </location>
</feature>
<keyword evidence="4" id="KW-1185">Reference proteome</keyword>
<keyword evidence="2" id="KW-0472">Membrane</keyword>
<evidence type="ECO:0000313" key="3">
    <source>
        <dbReference type="EMBL" id="KAL0634433.1"/>
    </source>
</evidence>
<feature type="region of interest" description="Disordered" evidence="1">
    <location>
        <begin position="163"/>
        <end position="202"/>
    </location>
</feature>
<dbReference type="EMBL" id="JBBBZM010000094">
    <property type="protein sequence ID" value="KAL0634433.1"/>
    <property type="molecule type" value="Genomic_DNA"/>
</dbReference>
<gene>
    <name evidence="3" type="ORF">Q9L58_006603</name>
</gene>
<keyword evidence="2" id="KW-1133">Transmembrane helix</keyword>
<comment type="caution">
    <text evidence="3">The sequence shown here is derived from an EMBL/GenBank/DDBJ whole genome shotgun (WGS) entry which is preliminary data.</text>
</comment>
<sequence length="610" mass="68703">MPSLTPARSSLKGKGPSLSGQGKRNVSFSADLGLPRTPGASTIRTIRLNNNDDPNDRNYTSTDEEVDEFKDEPYENEFWLGSESESEDDTYNIPRSIGNERPKENYGEYPEDSYLLEKLGHRKSAFSPLRQIRRTPPMTSTRGLASQVGPATILRHNIRESMENLRRKQDQKNSWNLPKRNSRKRRIRIGNNGSPELQNTPDIQLRKEIEESKTPNQPGFSDGILNPRTLKQARRNLYDELWDDMGRTPSGDPPPLPDSDYRAYDPEMDLNNPQIALYNLAFALFIFLGIIAFTNRVEGIQAISNLPKTLSHTLSHPGRMIPGIVGAAIAAPEFIVCSVFSCESTAKNRLKAISIIAADTTLDLTTLKDFSELVTTLGKPLILNVAGSELADQARKGIETSRDMAEIQTIENLAHACQEAHTDLRALISGSRTLIQMTSKKWIDFSGFLTEQIAKELRAEIDLPDGWTLFTTSTRKKHSAKVMKARYRATRKDMAVSYQWFYTATEVNEKVFDTILEQTRAIHKAGTYDSRSILKILEPLAESVREIRRHIAFQAKFFGSNNEILGENADGDFAFRDLKWKVESLWASVTMLQDSIPGAYGRKHVKARAH</sequence>
<keyword evidence="2" id="KW-0812">Transmembrane</keyword>
<reference evidence="3 4" key="1">
    <citation type="submission" date="2024-02" db="EMBL/GenBank/DDBJ databases">
        <title>Discinaceae phylogenomics.</title>
        <authorList>
            <person name="Dirks A.C."/>
            <person name="James T.Y."/>
        </authorList>
    </citation>
    <scope>NUCLEOTIDE SEQUENCE [LARGE SCALE GENOMIC DNA]</scope>
    <source>
        <strain evidence="3 4">ACD0624</strain>
    </source>
</reference>
<feature type="region of interest" description="Disordered" evidence="1">
    <location>
        <begin position="1"/>
        <end position="106"/>
    </location>
</feature>
<proteinExistence type="predicted"/>
<organism evidence="3 4">
    <name type="scientific">Discina gigas</name>
    <dbReference type="NCBI Taxonomy" id="1032678"/>
    <lineage>
        <taxon>Eukaryota</taxon>
        <taxon>Fungi</taxon>
        <taxon>Dikarya</taxon>
        <taxon>Ascomycota</taxon>
        <taxon>Pezizomycotina</taxon>
        <taxon>Pezizomycetes</taxon>
        <taxon>Pezizales</taxon>
        <taxon>Discinaceae</taxon>
        <taxon>Discina</taxon>
    </lineage>
</organism>
<feature type="transmembrane region" description="Helical" evidence="2">
    <location>
        <begin position="275"/>
        <end position="294"/>
    </location>
</feature>
<name>A0ABR3GF70_9PEZI</name>
<evidence type="ECO:0000256" key="1">
    <source>
        <dbReference type="SAM" id="MobiDB-lite"/>
    </source>
</evidence>
<dbReference type="Proteomes" id="UP001447188">
    <property type="component" value="Unassembled WGS sequence"/>
</dbReference>
<protein>
    <submittedName>
        <fullName evidence="3">Uncharacterized protein</fullName>
    </submittedName>
</protein>